<dbReference type="InterPro" id="IPR016181">
    <property type="entry name" value="Acyl_CoA_acyltransferase"/>
</dbReference>
<organism evidence="4 5">
    <name type="scientific">Paenibacillus provencensis</name>
    <dbReference type="NCBI Taxonomy" id="441151"/>
    <lineage>
        <taxon>Bacteria</taxon>
        <taxon>Bacillati</taxon>
        <taxon>Bacillota</taxon>
        <taxon>Bacilli</taxon>
        <taxon>Bacillales</taxon>
        <taxon>Paenibacillaceae</taxon>
        <taxon>Paenibacillus</taxon>
    </lineage>
</organism>
<accession>A0ABW3PU84</accession>
<keyword evidence="5" id="KW-1185">Reference proteome</keyword>
<protein>
    <submittedName>
        <fullName evidence="4">GNAT family N-acetyltransferase</fullName>
        <ecNumber evidence="4">2.3.1.-</ecNumber>
    </submittedName>
</protein>
<feature type="domain" description="N-acetyltransferase" evidence="3">
    <location>
        <begin position="167"/>
        <end position="303"/>
    </location>
</feature>
<gene>
    <name evidence="4" type="ORF">ACFQ3J_04145</name>
</gene>
<dbReference type="CDD" id="cd04301">
    <property type="entry name" value="NAT_SF"/>
    <property type="match status" value="1"/>
</dbReference>
<dbReference type="EMBL" id="JBHTKX010000001">
    <property type="protein sequence ID" value="MFD1127366.1"/>
    <property type="molecule type" value="Genomic_DNA"/>
</dbReference>
<dbReference type="PROSITE" id="PS51186">
    <property type="entry name" value="GNAT"/>
    <property type="match status" value="1"/>
</dbReference>
<dbReference type="PANTHER" id="PTHR43877:SF2">
    <property type="entry name" value="AMINOALKYLPHOSPHONATE N-ACETYLTRANSFERASE-RELATED"/>
    <property type="match status" value="1"/>
</dbReference>
<dbReference type="RefSeq" id="WP_251581310.1">
    <property type="nucleotide sequence ID" value="NZ_JBHTKX010000001.1"/>
</dbReference>
<evidence type="ECO:0000313" key="5">
    <source>
        <dbReference type="Proteomes" id="UP001597169"/>
    </source>
</evidence>
<dbReference type="EC" id="2.3.1.-" evidence="4"/>
<dbReference type="Proteomes" id="UP001597169">
    <property type="component" value="Unassembled WGS sequence"/>
</dbReference>
<dbReference type="InterPro" id="IPR050832">
    <property type="entry name" value="Bact_Acetyltransf"/>
</dbReference>
<dbReference type="InterPro" id="IPR000182">
    <property type="entry name" value="GNAT_dom"/>
</dbReference>
<keyword evidence="1 4" id="KW-0808">Transferase</keyword>
<dbReference type="SUPFAM" id="SSF55729">
    <property type="entry name" value="Acyl-CoA N-acyltransferases (Nat)"/>
    <property type="match status" value="1"/>
</dbReference>
<dbReference type="Pfam" id="PF00583">
    <property type="entry name" value="Acetyltransf_1"/>
    <property type="match status" value="1"/>
</dbReference>
<name>A0ABW3PU84_9BACL</name>
<evidence type="ECO:0000313" key="4">
    <source>
        <dbReference type="EMBL" id="MFD1127366.1"/>
    </source>
</evidence>
<dbReference type="Gene3D" id="3.40.630.30">
    <property type="match status" value="2"/>
</dbReference>
<evidence type="ECO:0000259" key="3">
    <source>
        <dbReference type="PROSITE" id="PS51186"/>
    </source>
</evidence>
<sequence length="303" mass="34250">MTEFVRTPPVGEIAKFIANINKSKSSNVGYAGGNRHEIEACLTEKFSDLSLDESIIVYMEQGEIVGFLGFDVDLEEGAAEIWGPFIDTESGPLWQRIATDLWNTGVAKLGNRVHTFKGFYNAANDRAREFMNQLGFVYKQKESVLVIRRSSAKLEQGRSRIDSKSNNSIAAWDKRWKEAFSILHDQCFPSTYYNSSAILERLSDENRLFLYLQEEELLGYIYTEGNEEHAEGSVEYIAVSAAARNKGIGTELIRYAVTDLFDRPIEEIRLCVSSSNSTALGIYLRAGFIVEHELDFYILNTTK</sequence>
<dbReference type="GO" id="GO:0016746">
    <property type="term" value="F:acyltransferase activity"/>
    <property type="evidence" value="ECO:0007669"/>
    <property type="project" value="UniProtKB-KW"/>
</dbReference>
<proteinExistence type="predicted"/>
<evidence type="ECO:0000256" key="2">
    <source>
        <dbReference type="ARBA" id="ARBA00023315"/>
    </source>
</evidence>
<evidence type="ECO:0000256" key="1">
    <source>
        <dbReference type="ARBA" id="ARBA00022679"/>
    </source>
</evidence>
<dbReference type="PANTHER" id="PTHR43877">
    <property type="entry name" value="AMINOALKYLPHOSPHONATE N-ACETYLTRANSFERASE-RELATED-RELATED"/>
    <property type="match status" value="1"/>
</dbReference>
<reference evidence="5" key="1">
    <citation type="journal article" date="2019" name="Int. J. Syst. Evol. Microbiol.">
        <title>The Global Catalogue of Microorganisms (GCM) 10K type strain sequencing project: providing services to taxonomists for standard genome sequencing and annotation.</title>
        <authorList>
            <consortium name="The Broad Institute Genomics Platform"/>
            <consortium name="The Broad Institute Genome Sequencing Center for Infectious Disease"/>
            <person name="Wu L."/>
            <person name="Ma J."/>
        </authorList>
    </citation>
    <scope>NUCLEOTIDE SEQUENCE [LARGE SCALE GENOMIC DNA]</scope>
    <source>
        <strain evidence="5">CCUG 53519</strain>
    </source>
</reference>
<keyword evidence="2 4" id="KW-0012">Acyltransferase</keyword>
<comment type="caution">
    <text evidence="4">The sequence shown here is derived from an EMBL/GenBank/DDBJ whole genome shotgun (WGS) entry which is preliminary data.</text>
</comment>